<feature type="compositionally biased region" description="Low complexity" evidence="1">
    <location>
        <begin position="329"/>
        <end position="392"/>
    </location>
</feature>
<feature type="region of interest" description="Disordered" evidence="1">
    <location>
        <begin position="627"/>
        <end position="672"/>
    </location>
</feature>
<sequence length="672" mass="71667">MTTRSLCATDEELLAGYLAGQPDLSPPPEQWPDYPDSPPPDDVYDPDAPSAPVVLSVEDLFDIPLRANKVDELEWELWSGADQDEAEREMLRRCAPSWVFLPPGGDLAAELEAVRPQAETPVALIELMKAAARMASWAESIKATAVASFFQQRKAQHAEAPRPAQIDSSGRPVDPERSWAAEVGAALRLSADTATRHIETALHLTGPLSATLTGLRSGALSWSKALSISEATRSLSDESAKAVEAHVLRRAASQTHANLRRSLRQQVAKHAAESEANQHREAVRERTCKIVPLTGGMAGLWIVHEADKIQQMWVVIQAMADLAKRPGNTGPSTDTSASTDTGAASNSGAASNRGAATDSGAATSAGMAAGTTATNVGTSSNTAASNTGPSSNIDISCQTDTATNRAATDCSTVGSNDADGDADSDDAVSNSSGSPGASVDAGDLKPRRDERTAGQRRADVAADVFEYMLHNGLDWLGRRLPDQHRRRPHIEVLIPASTLLGMDDDPCELSGYGPITAEMARRIAADGTWRRLLTDPANGVVLEASTTRHEPGSLVSETLLARHPVCAWPGCNRASRECDRDHGTRFVISGTTSLAGLAPYCEYHHVIKDTPAWGWHTDNHPDGSITLTTPTGHRYTTVPPARGPIQPRRPIDDNEQQPDSVDRAASPDPPPY</sequence>
<reference evidence="3 4" key="1">
    <citation type="journal article" date="2019" name="Int. J. Syst. Evol. Microbiol.">
        <title>The Global Catalogue of Microorganisms (GCM) 10K type strain sequencing project: providing services to taxonomists for standard genome sequencing and annotation.</title>
        <authorList>
            <consortium name="The Broad Institute Genomics Platform"/>
            <consortium name="The Broad Institute Genome Sequencing Center for Infectious Disease"/>
            <person name="Wu L."/>
            <person name="Ma J."/>
        </authorList>
    </citation>
    <scope>NUCLEOTIDE SEQUENCE [LARGE SCALE GENOMIC DNA]</scope>
    <source>
        <strain evidence="3 4">JCM 14307</strain>
    </source>
</reference>
<name>A0ABN2HU08_9ACTN</name>
<organism evidence="3 4">
    <name type="scientific">Kribbella yunnanensis</name>
    <dbReference type="NCBI Taxonomy" id="190194"/>
    <lineage>
        <taxon>Bacteria</taxon>
        <taxon>Bacillati</taxon>
        <taxon>Actinomycetota</taxon>
        <taxon>Actinomycetes</taxon>
        <taxon>Propionibacteriales</taxon>
        <taxon>Kribbellaceae</taxon>
        <taxon>Kribbella</taxon>
    </lineage>
</organism>
<feature type="region of interest" description="Disordered" evidence="1">
    <location>
        <begin position="325"/>
        <end position="396"/>
    </location>
</feature>
<feature type="compositionally biased region" description="Pro residues" evidence="1">
    <location>
        <begin position="24"/>
        <end position="41"/>
    </location>
</feature>
<gene>
    <name evidence="3" type="ORF">GCM10009745_43850</name>
</gene>
<evidence type="ECO:0000313" key="4">
    <source>
        <dbReference type="Proteomes" id="UP001500280"/>
    </source>
</evidence>
<feature type="compositionally biased region" description="Basic and acidic residues" evidence="1">
    <location>
        <begin position="442"/>
        <end position="457"/>
    </location>
</feature>
<dbReference type="Proteomes" id="UP001500280">
    <property type="component" value="Unassembled WGS sequence"/>
</dbReference>
<dbReference type="RefSeq" id="WP_344154919.1">
    <property type="nucleotide sequence ID" value="NZ_BAAANF010000016.1"/>
</dbReference>
<feature type="region of interest" description="Disordered" evidence="1">
    <location>
        <begin position="408"/>
        <end position="457"/>
    </location>
</feature>
<evidence type="ECO:0000259" key="2">
    <source>
        <dbReference type="Pfam" id="PF02720"/>
    </source>
</evidence>
<accession>A0ABN2HU08</accession>
<dbReference type="Pfam" id="PF02720">
    <property type="entry name" value="DUF222"/>
    <property type="match status" value="1"/>
</dbReference>
<comment type="caution">
    <text evidence="3">The sequence shown here is derived from an EMBL/GenBank/DDBJ whole genome shotgun (WGS) entry which is preliminary data.</text>
</comment>
<feature type="region of interest" description="Disordered" evidence="1">
    <location>
        <begin position="18"/>
        <end position="49"/>
    </location>
</feature>
<proteinExistence type="predicted"/>
<feature type="domain" description="DUF222" evidence="2">
    <location>
        <begin position="171"/>
        <end position="302"/>
    </location>
</feature>
<keyword evidence="4" id="KW-1185">Reference proteome</keyword>
<protein>
    <recommendedName>
        <fullName evidence="2">DUF222 domain-containing protein</fullName>
    </recommendedName>
</protein>
<evidence type="ECO:0000256" key="1">
    <source>
        <dbReference type="SAM" id="MobiDB-lite"/>
    </source>
</evidence>
<evidence type="ECO:0000313" key="3">
    <source>
        <dbReference type="EMBL" id="GAA1693544.1"/>
    </source>
</evidence>
<dbReference type="InterPro" id="IPR003870">
    <property type="entry name" value="DUF222"/>
</dbReference>
<dbReference type="EMBL" id="BAAANF010000016">
    <property type="protein sequence ID" value="GAA1693544.1"/>
    <property type="molecule type" value="Genomic_DNA"/>
</dbReference>